<dbReference type="Pfam" id="PF00561">
    <property type="entry name" value="Abhydrolase_1"/>
    <property type="match status" value="1"/>
</dbReference>
<dbReference type="STRING" id="1436961.SAMN05421739_101679"/>
<evidence type="ECO:0000259" key="3">
    <source>
        <dbReference type="Pfam" id="PF00561"/>
    </source>
</evidence>
<dbReference type="PANTHER" id="PTHR43798">
    <property type="entry name" value="MONOACYLGLYCEROL LIPASE"/>
    <property type="match status" value="1"/>
</dbReference>
<dbReference type="InterPro" id="IPR002410">
    <property type="entry name" value="Peptidase_S33"/>
</dbReference>
<dbReference type="Gene3D" id="3.40.50.1820">
    <property type="entry name" value="alpha/beta hydrolase"/>
    <property type="match status" value="1"/>
</dbReference>
<accession>A0A1I2NJ71</accession>
<dbReference type="PRINTS" id="PR00793">
    <property type="entry name" value="PROAMNOPTASE"/>
</dbReference>
<dbReference type="Proteomes" id="UP000198724">
    <property type="component" value="Unassembled WGS sequence"/>
</dbReference>
<dbReference type="InterPro" id="IPR000073">
    <property type="entry name" value="AB_hydrolase_1"/>
</dbReference>
<dbReference type="InterPro" id="IPR050266">
    <property type="entry name" value="AB_hydrolase_sf"/>
</dbReference>
<feature type="domain" description="AB hydrolase-1" evidence="3">
    <location>
        <begin position="28"/>
        <end position="140"/>
    </location>
</feature>
<evidence type="ECO:0000256" key="1">
    <source>
        <dbReference type="ARBA" id="ARBA00010088"/>
    </source>
</evidence>
<evidence type="ECO:0000313" key="5">
    <source>
        <dbReference type="Proteomes" id="UP000198724"/>
    </source>
</evidence>
<reference evidence="5" key="1">
    <citation type="submission" date="2016-10" db="EMBL/GenBank/DDBJ databases">
        <authorList>
            <person name="Varghese N."/>
            <person name="Submissions S."/>
        </authorList>
    </citation>
    <scope>NUCLEOTIDE SEQUENCE [LARGE SCALE GENOMIC DNA]</scope>
    <source>
        <strain evidence="5">LP51</strain>
    </source>
</reference>
<evidence type="ECO:0000313" key="4">
    <source>
        <dbReference type="EMBL" id="SFG01747.1"/>
    </source>
</evidence>
<dbReference type="GO" id="GO:0008233">
    <property type="term" value="F:peptidase activity"/>
    <property type="evidence" value="ECO:0007669"/>
    <property type="project" value="InterPro"/>
</dbReference>
<dbReference type="PANTHER" id="PTHR43798:SF31">
    <property type="entry name" value="AB HYDROLASE SUPERFAMILY PROTEIN YCLE"/>
    <property type="match status" value="1"/>
</dbReference>
<protein>
    <submittedName>
        <fullName evidence="4">Proline iminopeptidase</fullName>
    </submittedName>
</protein>
<dbReference type="SUPFAM" id="SSF53474">
    <property type="entry name" value="alpha/beta-Hydrolases"/>
    <property type="match status" value="1"/>
</dbReference>
<comment type="similarity">
    <text evidence="1">Belongs to the peptidase S33 family.</text>
</comment>
<gene>
    <name evidence="4" type="ORF">SAMN05421739_101679</name>
</gene>
<name>A0A1I2NJ71_9BACT</name>
<proteinExistence type="inferred from homology"/>
<dbReference type="AlphaFoldDB" id="A0A1I2NJ71"/>
<sequence>MEKTMEILVKNEETRLYTVAYPNPGKETVILLHGGPGVPDGLGPVAEFLQPHFQVLTFHQRGTLSSPCYNSNYSIAALLSDIDKVAERFKAERFHLLGHSWGGLYAQLYAYQNAHRILSLFLCSPASGTGKQWAQMMKEAAHYNKNKCAGNEWMNMVKDAILGFLGKDEAYERLFTQFCNNCNKGYNVSTPIPVMVDHISAKAVNRTRRAILKEPEQDPMIDQGFPFTITYGDDDIYGESKKYVQERYPYANYPTIARSSHFPWLQNEQDFYRILSTHFGLLPQ</sequence>
<keyword evidence="2" id="KW-0378">Hydrolase</keyword>
<keyword evidence="5" id="KW-1185">Reference proteome</keyword>
<organism evidence="4 5">
    <name type="scientific">Pontibacter chinhatensis</name>
    <dbReference type="NCBI Taxonomy" id="1436961"/>
    <lineage>
        <taxon>Bacteria</taxon>
        <taxon>Pseudomonadati</taxon>
        <taxon>Bacteroidota</taxon>
        <taxon>Cytophagia</taxon>
        <taxon>Cytophagales</taxon>
        <taxon>Hymenobacteraceae</taxon>
        <taxon>Pontibacter</taxon>
    </lineage>
</organism>
<dbReference type="InterPro" id="IPR029058">
    <property type="entry name" value="AB_hydrolase_fold"/>
</dbReference>
<dbReference type="GO" id="GO:0006508">
    <property type="term" value="P:proteolysis"/>
    <property type="evidence" value="ECO:0007669"/>
    <property type="project" value="InterPro"/>
</dbReference>
<dbReference type="EMBL" id="FOOT01000001">
    <property type="protein sequence ID" value="SFG01747.1"/>
    <property type="molecule type" value="Genomic_DNA"/>
</dbReference>
<evidence type="ECO:0000256" key="2">
    <source>
        <dbReference type="ARBA" id="ARBA00022801"/>
    </source>
</evidence>
<dbReference type="GO" id="GO:0016020">
    <property type="term" value="C:membrane"/>
    <property type="evidence" value="ECO:0007669"/>
    <property type="project" value="TreeGrafter"/>
</dbReference>
<dbReference type="OrthoDB" id="9796770at2"/>